<accession>A0A4R1BN95</accession>
<sequence>MTRSLWALPALLLLLLTSCRREESLELGSPARYDLQDIFGDCLGDSVVGNYVAGRALNGDSSYIVLKVNVRTLGNYSINSDIQNGFSFAGTGTFSDTGLVSLRIPARGTPQQAVPTTLRFTRDSAFCEVIVNVTATAQGGGTCNAQVAGNYYKDTALLGGNNVTLTHNYSAAGTYNVTTDTINGYFFSKSVVVTTPGATTIVLNGSGTPAATGTHNFTVRFGDSTSCGFPVTVGAPPPAGGCGGSITGTYTAGTPVPAGNGIQVSGHAYAQPGSYTISAAPVNGVSFASTNVNVTAAGGTPTATLAATGTPTAAGTFTVPVNFGDGSTCTYTLTVVTGGTTPSGDYFPLGANSYWTYTDPSDPTDTVKHINEASTTVGTQTYRVFREYNSLGNVTDSFLFRKEAGTTYQAVALEDLGLTMGVTFPAGALAELPVVKDALTTGASWTSAAYSGSNSTQIRAVFNCVNNNVTLTVNGRTYTNVYQVTGALQFNIMNTGWQNNPFGGDLGTAWFAPGVGIIQQQVPGLSGMLMLRYYQIF</sequence>
<evidence type="ECO:0000313" key="1">
    <source>
        <dbReference type="EMBL" id="TCJ18805.1"/>
    </source>
</evidence>
<evidence type="ECO:0000313" key="2">
    <source>
        <dbReference type="Proteomes" id="UP000295334"/>
    </source>
</evidence>
<dbReference type="EMBL" id="SJZI01000003">
    <property type="protein sequence ID" value="TCJ18805.1"/>
    <property type="molecule type" value="Genomic_DNA"/>
</dbReference>
<name>A0A4R1BN95_9BACT</name>
<proteinExistence type="predicted"/>
<reference evidence="1 2" key="1">
    <citation type="submission" date="2019-03" db="EMBL/GenBank/DDBJ databases">
        <authorList>
            <person name="Kim M.K.M."/>
        </authorList>
    </citation>
    <scope>NUCLEOTIDE SEQUENCE [LARGE SCALE GENOMIC DNA]</scope>
    <source>
        <strain evidence="1 2">17J68-12</strain>
    </source>
</reference>
<protein>
    <submittedName>
        <fullName evidence="1">Uncharacterized protein</fullName>
    </submittedName>
</protein>
<dbReference type="PROSITE" id="PS51257">
    <property type="entry name" value="PROKAR_LIPOPROTEIN"/>
    <property type="match status" value="1"/>
</dbReference>
<gene>
    <name evidence="1" type="ORF">EPD60_03325</name>
</gene>
<organism evidence="1 2">
    <name type="scientific">Flaviaesturariibacter flavus</name>
    <dbReference type="NCBI Taxonomy" id="2502780"/>
    <lineage>
        <taxon>Bacteria</taxon>
        <taxon>Pseudomonadati</taxon>
        <taxon>Bacteroidota</taxon>
        <taxon>Chitinophagia</taxon>
        <taxon>Chitinophagales</taxon>
        <taxon>Chitinophagaceae</taxon>
        <taxon>Flaviaestuariibacter</taxon>
    </lineage>
</organism>
<keyword evidence="2" id="KW-1185">Reference proteome</keyword>
<dbReference type="Proteomes" id="UP000295334">
    <property type="component" value="Unassembled WGS sequence"/>
</dbReference>
<comment type="caution">
    <text evidence="1">The sequence shown here is derived from an EMBL/GenBank/DDBJ whole genome shotgun (WGS) entry which is preliminary data.</text>
</comment>
<dbReference type="AlphaFoldDB" id="A0A4R1BN95"/>